<evidence type="ECO:0000313" key="7">
    <source>
        <dbReference type="EMBL" id="MCO4291271.1"/>
    </source>
</evidence>
<comment type="caution">
    <text evidence="7">The sequence shown here is derived from an EMBL/GenBank/DDBJ whole genome shotgun (WGS) entry which is preliminary data.</text>
</comment>
<evidence type="ECO:0000313" key="8">
    <source>
        <dbReference type="Proteomes" id="UP001155182"/>
    </source>
</evidence>
<gene>
    <name evidence="3" type="primary">nuoC</name>
    <name evidence="7" type="ORF">NF867_00150</name>
</gene>
<evidence type="ECO:0000256" key="4">
    <source>
        <dbReference type="RuleBase" id="RU003456"/>
    </source>
</evidence>
<sequence length="170" mass="19938">MAEVKEMNNQAVLDKLQFKFADAIFNVSEPFDLLTITTSKDKVIEIIQFLYDNEELKFRFLTDICGVHYPDQELPLGVVYHLHSLTNNIRVRIKVFLPESAPRIQTLTGVFLGANWMERETYDFFGIIFEGHPDLRRILNVDDMVAFPMRKEFPLEDPNRTDKNDDYFGR</sequence>
<keyword evidence="3 4" id="KW-1278">Translocase</keyword>
<dbReference type="GO" id="GO:0048038">
    <property type="term" value="F:quinone binding"/>
    <property type="evidence" value="ECO:0007669"/>
    <property type="project" value="UniProtKB-KW"/>
</dbReference>
<keyword evidence="3 4" id="KW-0520">NAD</keyword>
<comment type="catalytic activity">
    <reaction evidence="3 5">
        <text>a quinone + NADH + 5 H(+)(in) = a quinol + NAD(+) + 4 H(+)(out)</text>
        <dbReference type="Rhea" id="RHEA:57888"/>
        <dbReference type="ChEBI" id="CHEBI:15378"/>
        <dbReference type="ChEBI" id="CHEBI:24646"/>
        <dbReference type="ChEBI" id="CHEBI:57540"/>
        <dbReference type="ChEBI" id="CHEBI:57945"/>
        <dbReference type="ChEBI" id="CHEBI:132124"/>
    </reaction>
</comment>
<dbReference type="EC" id="7.1.1.-" evidence="3"/>
<accession>A0A9X2F2Q5</accession>
<evidence type="ECO:0000256" key="2">
    <source>
        <dbReference type="ARBA" id="ARBA00022448"/>
    </source>
</evidence>
<dbReference type="InterPro" id="IPR020396">
    <property type="entry name" value="NADH_UbQ_OxRdtase_CS"/>
</dbReference>
<evidence type="ECO:0000256" key="5">
    <source>
        <dbReference type="RuleBase" id="RU003582"/>
    </source>
</evidence>
<name>A0A9X2F2Q5_9SPHI</name>
<feature type="domain" description="NADH:ubiquinone oxidoreductase 30kDa subunit" evidence="6">
    <location>
        <begin position="36"/>
        <end position="157"/>
    </location>
</feature>
<dbReference type="NCBIfam" id="TIGR01961">
    <property type="entry name" value="NuoC_fam"/>
    <property type="match status" value="1"/>
</dbReference>
<keyword evidence="3" id="KW-1003">Cell membrane</keyword>
<dbReference type="RefSeq" id="WP_252585403.1">
    <property type="nucleotide sequence ID" value="NZ_JAMWYS010000001.1"/>
</dbReference>
<keyword evidence="3" id="KW-0472">Membrane</keyword>
<organism evidence="7 8">
    <name type="scientific">Solitalea agri</name>
    <dbReference type="NCBI Taxonomy" id="2953739"/>
    <lineage>
        <taxon>Bacteria</taxon>
        <taxon>Pseudomonadati</taxon>
        <taxon>Bacteroidota</taxon>
        <taxon>Sphingobacteriia</taxon>
        <taxon>Sphingobacteriales</taxon>
        <taxon>Sphingobacteriaceae</taxon>
        <taxon>Solitalea</taxon>
    </lineage>
</organism>
<protein>
    <recommendedName>
        <fullName evidence="3">NADH-quinone oxidoreductase subunit C</fullName>
        <ecNumber evidence="3">7.1.1.-</ecNumber>
    </recommendedName>
    <alternativeName>
        <fullName evidence="3">NADH dehydrogenase I subunit C</fullName>
    </alternativeName>
    <alternativeName>
        <fullName evidence="3">NDH-1 subunit C</fullName>
    </alternativeName>
</protein>
<comment type="function">
    <text evidence="3">NDH-1 shuttles electrons from NADH, via FMN and iron-sulfur (Fe-S) centers, to quinones in the respiratory chain. The immediate electron acceptor for the enzyme in this species is believed to be a menaquinone. Couples the redox reaction to proton translocation (for every two electrons transferred, four hydrogen ions are translocated across the cytoplasmic membrane), and thus conserves the redox energy in a proton gradient.</text>
</comment>
<evidence type="ECO:0000256" key="3">
    <source>
        <dbReference type="HAMAP-Rule" id="MF_01357"/>
    </source>
</evidence>
<dbReference type="GO" id="GO:0005886">
    <property type="term" value="C:plasma membrane"/>
    <property type="evidence" value="ECO:0007669"/>
    <property type="project" value="UniProtKB-SubCell"/>
</dbReference>
<evidence type="ECO:0000256" key="1">
    <source>
        <dbReference type="ARBA" id="ARBA00007569"/>
    </source>
</evidence>
<dbReference type="AlphaFoldDB" id="A0A9X2F2Q5"/>
<dbReference type="PROSITE" id="PS00542">
    <property type="entry name" value="COMPLEX1_30K"/>
    <property type="match status" value="1"/>
</dbReference>
<comment type="subcellular location">
    <subcellularLocation>
        <location evidence="3">Cell membrane</location>
        <topology evidence="3">Peripheral membrane protein</topology>
        <orientation evidence="3">Cytoplasmic side</orientation>
    </subcellularLocation>
</comment>
<keyword evidence="2 3" id="KW-0813">Transport</keyword>
<proteinExistence type="inferred from homology"/>
<dbReference type="Proteomes" id="UP001155182">
    <property type="component" value="Unassembled WGS sequence"/>
</dbReference>
<comment type="subunit">
    <text evidence="3">NDH-1 is composed of 14 different subunits. Subunits NuoB, C, D, E, F, and G constitute the peripheral sector of the complex.</text>
</comment>
<dbReference type="HAMAP" id="MF_01357">
    <property type="entry name" value="NDH1_NuoC"/>
    <property type="match status" value="1"/>
</dbReference>
<comment type="similarity">
    <text evidence="1 3 4">Belongs to the complex I 30 kDa subunit family.</text>
</comment>
<dbReference type="InterPro" id="IPR037232">
    <property type="entry name" value="NADH_quin_OxRdtase_su_C/D-like"/>
</dbReference>
<dbReference type="GO" id="GO:0008137">
    <property type="term" value="F:NADH dehydrogenase (ubiquinone) activity"/>
    <property type="evidence" value="ECO:0007669"/>
    <property type="project" value="InterPro"/>
</dbReference>
<keyword evidence="8" id="KW-1185">Reference proteome</keyword>
<dbReference type="GO" id="GO:0050136">
    <property type="term" value="F:NADH dehydrogenase (quinone) (non-electrogenic) activity"/>
    <property type="evidence" value="ECO:0007669"/>
    <property type="project" value="UniProtKB-UniRule"/>
</dbReference>
<dbReference type="SUPFAM" id="SSF143243">
    <property type="entry name" value="Nqo5-like"/>
    <property type="match status" value="1"/>
</dbReference>
<keyword evidence="3 5" id="KW-0874">Quinone</keyword>
<dbReference type="EMBL" id="JAMWYS010000001">
    <property type="protein sequence ID" value="MCO4291271.1"/>
    <property type="molecule type" value="Genomic_DNA"/>
</dbReference>
<dbReference type="Gene3D" id="3.30.460.80">
    <property type="entry name" value="NADH:ubiquinone oxidoreductase, 30kDa subunit"/>
    <property type="match status" value="1"/>
</dbReference>
<dbReference type="Pfam" id="PF00329">
    <property type="entry name" value="Complex1_30kDa"/>
    <property type="match status" value="1"/>
</dbReference>
<evidence type="ECO:0000259" key="6">
    <source>
        <dbReference type="Pfam" id="PF00329"/>
    </source>
</evidence>
<dbReference type="PANTHER" id="PTHR10884:SF14">
    <property type="entry name" value="NADH DEHYDROGENASE [UBIQUINONE] IRON-SULFUR PROTEIN 3, MITOCHONDRIAL"/>
    <property type="match status" value="1"/>
</dbReference>
<dbReference type="PANTHER" id="PTHR10884">
    <property type="entry name" value="NADH DEHYDROGENASE UBIQUINONE IRON-SULFUR PROTEIN 3"/>
    <property type="match status" value="1"/>
</dbReference>
<dbReference type="InterPro" id="IPR001268">
    <property type="entry name" value="NADH_UbQ_OxRdtase_30kDa_su"/>
</dbReference>
<dbReference type="InterPro" id="IPR010218">
    <property type="entry name" value="NADH_DH_suC"/>
</dbReference>
<reference evidence="7" key="1">
    <citation type="submission" date="2022-06" db="EMBL/GenBank/DDBJ databases">
        <title>Solitalea sp. MAHUQ-68 isolated from rhizospheric soil.</title>
        <authorList>
            <person name="Huq M.A."/>
        </authorList>
    </citation>
    <scope>NUCLEOTIDE SEQUENCE</scope>
    <source>
        <strain evidence="7">MAHUQ-68</strain>
    </source>
</reference>